<gene>
    <name evidence="1" type="ORF">ERS013201_00277</name>
</gene>
<accession>A0A655UT41</accession>
<protein>
    <submittedName>
        <fullName evidence="1">Uncharacterized protein</fullName>
    </submittedName>
</protein>
<proteinExistence type="predicted"/>
<name>A0A655UT41_VIBCL</name>
<evidence type="ECO:0000313" key="1">
    <source>
        <dbReference type="EMBL" id="CSB55858.1"/>
    </source>
</evidence>
<dbReference type="Proteomes" id="UP000046067">
    <property type="component" value="Unassembled WGS sequence"/>
</dbReference>
<dbReference type="AlphaFoldDB" id="A0A655UT41"/>
<sequence length="131" mass="14888">MPFYWLDTSAPEWAVMEINVNLPIAVYWRLARRYPQLVRDDYINTGEIRGEFLRVLDQGRGVDAGRSIQSYQDDELERHTHTFSAPFSITANTGSTGIIISASHVPNWNTTYTGGNETRPRNIARSMAIVI</sequence>
<reference evidence="1 2" key="1">
    <citation type="submission" date="2015-07" db="EMBL/GenBank/DDBJ databases">
        <authorList>
            <consortium name="Pathogen Informatics"/>
        </authorList>
    </citation>
    <scope>NUCLEOTIDE SEQUENCE [LARGE SCALE GENOMIC DNA]</scope>
    <source>
        <strain evidence="1 2">A325</strain>
    </source>
</reference>
<evidence type="ECO:0000313" key="2">
    <source>
        <dbReference type="Proteomes" id="UP000046067"/>
    </source>
</evidence>
<dbReference type="SUPFAM" id="SSF88874">
    <property type="entry name" value="Receptor-binding domain of short tail fibre protein gp12"/>
    <property type="match status" value="1"/>
</dbReference>
<organism evidence="1 2">
    <name type="scientific">Vibrio cholerae</name>
    <dbReference type="NCBI Taxonomy" id="666"/>
    <lineage>
        <taxon>Bacteria</taxon>
        <taxon>Pseudomonadati</taxon>
        <taxon>Pseudomonadota</taxon>
        <taxon>Gammaproteobacteria</taxon>
        <taxon>Vibrionales</taxon>
        <taxon>Vibrionaceae</taxon>
        <taxon>Vibrio</taxon>
    </lineage>
</organism>
<dbReference type="EMBL" id="CWQJ01000001">
    <property type="protein sequence ID" value="CSB55858.1"/>
    <property type="molecule type" value="Genomic_DNA"/>
</dbReference>